<proteinExistence type="predicted"/>
<dbReference type="OrthoDB" id="775458at2"/>
<name>A0A2D1UA42_9SPHI</name>
<keyword evidence="2" id="KW-1185">Reference proteome</keyword>
<dbReference type="KEGG" id="pgs:CPT03_19115"/>
<organism evidence="1 2">
    <name type="scientific">Pedobacter ginsengisoli</name>
    <dbReference type="NCBI Taxonomy" id="363852"/>
    <lineage>
        <taxon>Bacteria</taxon>
        <taxon>Pseudomonadati</taxon>
        <taxon>Bacteroidota</taxon>
        <taxon>Sphingobacteriia</taxon>
        <taxon>Sphingobacteriales</taxon>
        <taxon>Sphingobacteriaceae</taxon>
        <taxon>Pedobacter</taxon>
    </lineage>
</organism>
<dbReference type="RefSeq" id="WP_099440323.1">
    <property type="nucleotide sequence ID" value="NZ_CP024091.1"/>
</dbReference>
<evidence type="ECO:0000313" key="1">
    <source>
        <dbReference type="EMBL" id="ATP58421.1"/>
    </source>
</evidence>
<dbReference type="EMBL" id="CP024091">
    <property type="protein sequence ID" value="ATP58421.1"/>
    <property type="molecule type" value="Genomic_DNA"/>
</dbReference>
<dbReference type="AlphaFoldDB" id="A0A2D1UA42"/>
<accession>A0A2D1UA42</accession>
<gene>
    <name evidence="1" type="ORF">CPT03_19115</name>
</gene>
<protein>
    <submittedName>
        <fullName evidence="1">Uncharacterized protein</fullName>
    </submittedName>
</protein>
<evidence type="ECO:0000313" key="2">
    <source>
        <dbReference type="Proteomes" id="UP000223749"/>
    </source>
</evidence>
<dbReference type="Proteomes" id="UP000223749">
    <property type="component" value="Chromosome"/>
</dbReference>
<reference evidence="1 2" key="1">
    <citation type="submission" date="2017-10" db="EMBL/GenBank/DDBJ databases">
        <title>Whole genome of Pedobacter ginsengisoli T01R-27 isolated from tomato rhizosphere.</title>
        <authorList>
            <person name="Weon H.-Y."/>
            <person name="Lee S.A."/>
            <person name="Sang M.K."/>
            <person name="Song J."/>
        </authorList>
    </citation>
    <scope>NUCLEOTIDE SEQUENCE [LARGE SCALE GENOMIC DNA]</scope>
    <source>
        <strain evidence="1 2">T01R-27</strain>
    </source>
</reference>
<sequence length="96" mass="11091">MTRIEAFDKTTKYNYLVGKKIGQDVIAAIMPIPITPNLSVEQMFTIALNNLPYDKTFSNFSEFRIAVMLNYQQFLDKGQVIWKDINEVLEILGIEE</sequence>